<dbReference type="GO" id="GO:0005634">
    <property type="term" value="C:nucleus"/>
    <property type="evidence" value="ECO:0007669"/>
    <property type="project" value="UniProtKB-SubCell"/>
</dbReference>
<dbReference type="Gene3D" id="3.30.160.60">
    <property type="entry name" value="Classic Zinc Finger"/>
    <property type="match status" value="2"/>
</dbReference>
<protein>
    <recommendedName>
        <fullName evidence="10">C2H2-type domain-containing protein</fullName>
    </recommendedName>
</protein>
<feature type="compositionally biased region" description="Low complexity" evidence="9">
    <location>
        <begin position="370"/>
        <end position="380"/>
    </location>
</feature>
<dbReference type="PANTHER" id="PTHR40626">
    <property type="entry name" value="MIP31509P"/>
    <property type="match status" value="1"/>
</dbReference>
<evidence type="ECO:0000256" key="5">
    <source>
        <dbReference type="ARBA" id="ARBA00022833"/>
    </source>
</evidence>
<keyword evidence="5" id="KW-0862">Zinc</keyword>
<keyword evidence="6" id="KW-0539">Nucleus</keyword>
<dbReference type="InterPro" id="IPR013087">
    <property type="entry name" value="Znf_C2H2_type"/>
</dbReference>
<feature type="compositionally biased region" description="Low complexity" evidence="9">
    <location>
        <begin position="176"/>
        <end position="208"/>
    </location>
</feature>
<feature type="compositionally biased region" description="Acidic residues" evidence="9">
    <location>
        <begin position="9"/>
        <end position="20"/>
    </location>
</feature>
<proteinExistence type="predicted"/>
<feature type="region of interest" description="Disordered" evidence="9">
    <location>
        <begin position="604"/>
        <end position="657"/>
    </location>
</feature>
<reference evidence="11" key="1">
    <citation type="submission" date="2023-03" db="EMBL/GenBank/DDBJ databases">
        <title>Massive genome expansion in bonnet fungi (Mycena s.s.) driven by repeated elements and novel gene families across ecological guilds.</title>
        <authorList>
            <consortium name="Lawrence Berkeley National Laboratory"/>
            <person name="Harder C.B."/>
            <person name="Miyauchi S."/>
            <person name="Viragh M."/>
            <person name="Kuo A."/>
            <person name="Thoen E."/>
            <person name="Andreopoulos B."/>
            <person name="Lu D."/>
            <person name="Skrede I."/>
            <person name="Drula E."/>
            <person name="Henrissat B."/>
            <person name="Morin E."/>
            <person name="Kohler A."/>
            <person name="Barry K."/>
            <person name="LaButti K."/>
            <person name="Morin E."/>
            <person name="Salamov A."/>
            <person name="Lipzen A."/>
            <person name="Mereny Z."/>
            <person name="Hegedus B."/>
            <person name="Baldrian P."/>
            <person name="Stursova M."/>
            <person name="Weitz H."/>
            <person name="Taylor A."/>
            <person name="Grigoriev I.V."/>
            <person name="Nagy L.G."/>
            <person name="Martin F."/>
            <person name="Kauserud H."/>
        </authorList>
    </citation>
    <scope>NUCLEOTIDE SEQUENCE</scope>
    <source>
        <strain evidence="11">CBHHK182m</strain>
    </source>
</reference>
<keyword evidence="12" id="KW-1185">Reference proteome</keyword>
<feature type="domain" description="C2H2-type" evidence="10">
    <location>
        <begin position="89"/>
        <end position="119"/>
    </location>
</feature>
<accession>A0AAD7HHC8</accession>
<evidence type="ECO:0000256" key="1">
    <source>
        <dbReference type="ARBA" id="ARBA00004123"/>
    </source>
</evidence>
<dbReference type="GO" id="GO:0000978">
    <property type="term" value="F:RNA polymerase II cis-regulatory region sequence-specific DNA binding"/>
    <property type="evidence" value="ECO:0007669"/>
    <property type="project" value="InterPro"/>
</dbReference>
<dbReference type="GO" id="GO:0000981">
    <property type="term" value="F:DNA-binding transcription factor activity, RNA polymerase II-specific"/>
    <property type="evidence" value="ECO:0007669"/>
    <property type="project" value="InterPro"/>
</dbReference>
<feature type="region of interest" description="Disordered" evidence="9">
    <location>
        <begin position="176"/>
        <end position="528"/>
    </location>
</feature>
<dbReference type="EMBL" id="JARKIB010000238">
    <property type="protein sequence ID" value="KAJ7720624.1"/>
    <property type="molecule type" value="Genomic_DNA"/>
</dbReference>
<feature type="compositionally biased region" description="Low complexity" evidence="9">
    <location>
        <begin position="46"/>
        <end position="65"/>
    </location>
</feature>
<feature type="region of interest" description="Disordered" evidence="9">
    <location>
        <begin position="1"/>
        <end position="71"/>
    </location>
</feature>
<keyword evidence="3" id="KW-0677">Repeat</keyword>
<evidence type="ECO:0000259" key="10">
    <source>
        <dbReference type="PROSITE" id="PS50157"/>
    </source>
</evidence>
<dbReference type="FunFam" id="3.30.160.60:FF:002343">
    <property type="entry name" value="Zinc finger protein 33A"/>
    <property type="match status" value="1"/>
</dbReference>
<evidence type="ECO:0000256" key="7">
    <source>
        <dbReference type="PROSITE-ProRule" id="PRU00042"/>
    </source>
</evidence>
<dbReference type="Proteomes" id="UP001215598">
    <property type="component" value="Unassembled WGS sequence"/>
</dbReference>
<keyword evidence="2" id="KW-0479">Metal-binding</keyword>
<dbReference type="AlphaFoldDB" id="A0AAD7HHC8"/>
<feature type="compositionally biased region" description="Gly residues" evidence="9">
    <location>
        <begin position="504"/>
        <end position="513"/>
    </location>
</feature>
<dbReference type="PROSITE" id="PS50157">
    <property type="entry name" value="ZINC_FINGER_C2H2_2"/>
    <property type="match status" value="2"/>
</dbReference>
<dbReference type="InterPro" id="IPR051059">
    <property type="entry name" value="VerF-like"/>
</dbReference>
<evidence type="ECO:0000313" key="12">
    <source>
        <dbReference type="Proteomes" id="UP001215598"/>
    </source>
</evidence>
<feature type="domain" description="C2H2-type" evidence="10">
    <location>
        <begin position="120"/>
        <end position="147"/>
    </location>
</feature>
<evidence type="ECO:0000256" key="4">
    <source>
        <dbReference type="ARBA" id="ARBA00022771"/>
    </source>
</evidence>
<keyword evidence="4 7" id="KW-0863">Zinc-finger</keyword>
<feature type="compositionally biased region" description="Low complexity" evidence="9">
    <location>
        <begin position="475"/>
        <end position="489"/>
    </location>
</feature>
<dbReference type="PANTHER" id="PTHR40626:SF32">
    <property type="entry name" value="ZINC FINGER PROTEIN RST2"/>
    <property type="match status" value="1"/>
</dbReference>
<feature type="compositionally biased region" description="Low complexity" evidence="9">
    <location>
        <begin position="514"/>
        <end position="528"/>
    </location>
</feature>
<evidence type="ECO:0000256" key="2">
    <source>
        <dbReference type="ARBA" id="ARBA00022723"/>
    </source>
</evidence>
<dbReference type="GO" id="GO:0000785">
    <property type="term" value="C:chromatin"/>
    <property type="evidence" value="ECO:0007669"/>
    <property type="project" value="TreeGrafter"/>
</dbReference>
<feature type="compositionally biased region" description="Gly residues" evidence="9">
    <location>
        <begin position="412"/>
        <end position="430"/>
    </location>
</feature>
<evidence type="ECO:0000256" key="6">
    <source>
        <dbReference type="ARBA" id="ARBA00023242"/>
    </source>
</evidence>
<comment type="subcellular location">
    <subcellularLocation>
        <location evidence="1">Nucleus</location>
    </subcellularLocation>
</comment>
<feature type="compositionally biased region" description="Low complexity" evidence="9">
    <location>
        <begin position="220"/>
        <end position="231"/>
    </location>
</feature>
<dbReference type="GO" id="GO:0008270">
    <property type="term" value="F:zinc ion binding"/>
    <property type="evidence" value="ECO:0007669"/>
    <property type="project" value="UniProtKB-KW"/>
</dbReference>
<evidence type="ECO:0000313" key="11">
    <source>
        <dbReference type="EMBL" id="KAJ7720624.1"/>
    </source>
</evidence>
<evidence type="ECO:0000256" key="8">
    <source>
        <dbReference type="SAM" id="Coils"/>
    </source>
</evidence>
<keyword evidence="8" id="KW-0175">Coiled coil</keyword>
<feature type="region of interest" description="Disordered" evidence="9">
    <location>
        <begin position="899"/>
        <end position="931"/>
    </location>
</feature>
<feature type="compositionally biased region" description="Polar residues" evidence="9">
    <location>
        <begin position="355"/>
        <end position="366"/>
    </location>
</feature>
<evidence type="ECO:0000256" key="3">
    <source>
        <dbReference type="ARBA" id="ARBA00022737"/>
    </source>
</evidence>
<sequence>MDASYNDNTTDDVDAEGEMDGDGHGHDAGGGMTLVEDAGGLANALGLSSPSSTANASANATANAGASGGSALAGGGVGKRYRPAPAKTFQCRGYGECRMVFSRSEHLARHVRKHTGERPFTCHCSKQFSRLDNLRQHAQTVHADKAAENEAMMRELTSLHAAMTSGSAPLPIAATTTTTATSPTSTNGNTGTNTGTGNASGDGTSASAEVKTSDSPPPANTNTASNTGTSGKRPAAKRPRASGGAGAGVKREPVEDVIGLRQGPGKPRPGTSTGYEGAAAGAGMGYRVSVTGREEEDGDVDMDREPHHPKSQRQEPSPPLGGRNSFRGDSAQSQQSFRAPESFRGEQQQQQQQQPSPIGTLSSSFRPATADHAGFRAAGDGFRGGGGERFDAQGRYEQGREREREGRERPGTGAGTGTRSFLGGGGGGGNNNSHSGGSGQSFRGPQFVRRSPPTSTPSPPTPLLNGNGILAHRASGSFSSGRPFSSGNGAFPASNADTFPSGGSFPGSSGGGPFFSSSRPSTGSGARLPPLSAVVPAAAFRPASGHGLPAPGSAGGILLPNSLTLRRPSTSDWEWGDAWSVRPGTAPGNLATAPVDDSPFSFHPPEQPTTTLGVGALGSGNSRKRTFGGPDGPYGAHPDDGDGSGGGYEYGSESRPTSRRFSVMELCNDDTPEQRPASSFGLSVLRGGSAKRESEQARPTTTNGLISRASALVLHDRDQQQQWELESRQHASEQRFAADPFAAATGGGGFGGARSRPGSALEQAQADAEMAAYHQRVQEAEQAQQVHFYHQQQQMQEQERRIEEERYQEERRIEEERYHLEQLHQQAYYPHPHPQQQQHALEMDMALGMEMMEGYSHPPHMPPLDMEAVAGGYHTHHPPHIEAVASPVLDYLGDSQEYHHAAHPHHPQPQPYPHPTHHHPPPIETNPEQTAVEVGSPVSPYSLGYPHTPLAAYPYGETMPSLAYSGSMNPGYYTTRPEDRVKFESSQLDADLGLSDMNMSMNMSMGLGIGLGVGGAG</sequence>
<name>A0AAD7HHC8_9AGAR</name>
<comment type="caution">
    <text evidence="11">The sequence shown here is derived from an EMBL/GenBank/DDBJ whole genome shotgun (WGS) entry which is preliminary data.</text>
</comment>
<feature type="coiled-coil region" evidence="8">
    <location>
        <begin position="763"/>
        <end position="812"/>
    </location>
</feature>
<organism evidence="11 12">
    <name type="scientific">Mycena metata</name>
    <dbReference type="NCBI Taxonomy" id="1033252"/>
    <lineage>
        <taxon>Eukaryota</taxon>
        <taxon>Fungi</taxon>
        <taxon>Dikarya</taxon>
        <taxon>Basidiomycota</taxon>
        <taxon>Agaricomycotina</taxon>
        <taxon>Agaricomycetes</taxon>
        <taxon>Agaricomycetidae</taxon>
        <taxon>Agaricales</taxon>
        <taxon>Marasmiineae</taxon>
        <taxon>Mycenaceae</taxon>
        <taxon>Mycena</taxon>
    </lineage>
</organism>
<dbReference type="InterPro" id="IPR036236">
    <property type="entry name" value="Znf_C2H2_sf"/>
</dbReference>
<evidence type="ECO:0000256" key="9">
    <source>
        <dbReference type="SAM" id="MobiDB-lite"/>
    </source>
</evidence>
<feature type="compositionally biased region" description="Basic and acidic residues" evidence="9">
    <location>
        <begin position="386"/>
        <end position="410"/>
    </location>
</feature>
<gene>
    <name evidence="11" type="ORF">B0H16DRAFT_1896801</name>
</gene>
<dbReference type="SUPFAM" id="SSF57667">
    <property type="entry name" value="beta-beta-alpha zinc fingers"/>
    <property type="match status" value="1"/>
</dbReference>